<evidence type="ECO:0000256" key="4">
    <source>
        <dbReference type="ARBA" id="ARBA00022692"/>
    </source>
</evidence>
<feature type="transmembrane region" description="Helical" evidence="9">
    <location>
        <begin position="139"/>
        <end position="163"/>
    </location>
</feature>
<dbReference type="InterPro" id="IPR001694">
    <property type="entry name" value="NADH_UbQ_OxRdtase_su1/FPO"/>
</dbReference>
<dbReference type="GO" id="GO:0008137">
    <property type="term" value="F:NADH dehydrogenase (ubiquinone) activity"/>
    <property type="evidence" value="ECO:0007669"/>
    <property type="project" value="UniProtKB-EC"/>
</dbReference>
<keyword evidence="7" id="KW-0520">NAD</keyword>
<evidence type="ECO:0000256" key="1">
    <source>
        <dbReference type="ARBA" id="ARBA00004141"/>
    </source>
</evidence>
<dbReference type="HAMAP" id="MF_01350">
    <property type="entry name" value="NDH1_NuoH"/>
    <property type="match status" value="1"/>
</dbReference>
<evidence type="ECO:0000256" key="7">
    <source>
        <dbReference type="RuleBase" id="RU000471"/>
    </source>
</evidence>
<evidence type="ECO:0000256" key="3">
    <source>
        <dbReference type="ARBA" id="ARBA00021009"/>
    </source>
</evidence>
<feature type="transmembrane region" description="Helical" evidence="9">
    <location>
        <begin position="73"/>
        <end position="95"/>
    </location>
</feature>
<keyword evidence="8" id="KW-0830">Ubiquinone</keyword>
<protein>
    <recommendedName>
        <fullName evidence="3 8">NADH-ubiquinone oxidoreductase chain 1</fullName>
        <ecNumber evidence="8">7.1.1.2</ecNumber>
    </recommendedName>
</protein>
<comment type="catalytic activity">
    <reaction evidence="8">
        <text>a ubiquinone + NADH + 5 H(+)(in) = a ubiquinol + NAD(+) + 4 H(+)(out)</text>
        <dbReference type="Rhea" id="RHEA:29091"/>
        <dbReference type="Rhea" id="RHEA-COMP:9565"/>
        <dbReference type="Rhea" id="RHEA-COMP:9566"/>
        <dbReference type="ChEBI" id="CHEBI:15378"/>
        <dbReference type="ChEBI" id="CHEBI:16389"/>
        <dbReference type="ChEBI" id="CHEBI:17976"/>
        <dbReference type="ChEBI" id="CHEBI:57540"/>
        <dbReference type="ChEBI" id="CHEBI:57945"/>
        <dbReference type="EC" id="7.1.1.2"/>
    </reaction>
</comment>
<keyword evidence="8 10" id="KW-0496">Mitochondrion</keyword>
<reference evidence="10" key="1">
    <citation type="submission" date="2016-08" db="EMBL/GenBank/DDBJ databases">
        <authorList>
            <person name="Seilhamer J.J."/>
        </authorList>
    </citation>
    <scope>NUCLEOTIDE SEQUENCE</scope>
</reference>
<feature type="transmembrane region" description="Helical" evidence="9">
    <location>
        <begin position="294"/>
        <end position="314"/>
    </location>
</feature>
<evidence type="ECO:0000256" key="5">
    <source>
        <dbReference type="ARBA" id="ARBA00022989"/>
    </source>
</evidence>
<geneLocation type="mitochondrion" evidence="10"/>
<evidence type="ECO:0000256" key="6">
    <source>
        <dbReference type="ARBA" id="ARBA00023136"/>
    </source>
</evidence>
<feature type="transmembrane region" description="Helical" evidence="9">
    <location>
        <begin position="107"/>
        <end position="127"/>
    </location>
</feature>
<dbReference type="PANTHER" id="PTHR11432:SF3">
    <property type="entry name" value="NADH-UBIQUINONE OXIDOREDUCTASE CHAIN 1"/>
    <property type="match status" value="1"/>
</dbReference>
<comment type="subcellular location">
    <subcellularLocation>
        <location evidence="1">Membrane</location>
        <topology evidence="1">Multi-pass membrane protein</topology>
    </subcellularLocation>
    <subcellularLocation>
        <location evidence="7">Mitochondrion inner membrane</location>
        <topology evidence="7">Multi-pass membrane protein</topology>
    </subcellularLocation>
</comment>
<proteinExistence type="inferred from homology"/>
<sequence>MKVMSFVNVVVVLVGVMLSVAYFTLLERKVLASFHLRKGPTKVGLYGICQPLADAIKLFTKEFFCPHLSLKWAFFWAPSAAITIMCLTWSVLYPIKTTCTLVSLDVLLFLAFSSLNVYVVMVAGWASNSKYATLAANRGFAQAISYEVVFSVTCFCFTMLAKSFNFIRISWGGEFAYYVSVIPIAGLCWALVILAETNRSPFDFVEAESELVSGYTVEYGGSGFALLFIAEYGNILFMSYFTALLLFPGPYSSWVIWTMSSTLKTLGVAYWFIWVRGSLPRYRYDLLMLACWKSVLPTALVCFLGCYTFVCLVCY</sequence>
<dbReference type="PANTHER" id="PTHR11432">
    <property type="entry name" value="NADH DEHYDROGENASE SUBUNIT 1"/>
    <property type="match status" value="1"/>
</dbReference>
<dbReference type="EMBL" id="KX669229">
    <property type="protein sequence ID" value="AQQ79852.1"/>
    <property type="molecule type" value="Genomic_DNA"/>
</dbReference>
<keyword evidence="5 9" id="KW-1133">Transmembrane helix</keyword>
<evidence type="ECO:0000256" key="9">
    <source>
        <dbReference type="SAM" id="Phobius"/>
    </source>
</evidence>
<name>A0A343B6L3_PINIB</name>
<dbReference type="InterPro" id="IPR018086">
    <property type="entry name" value="NADH_UbQ_OxRdtase_su1_CS"/>
</dbReference>
<gene>
    <name evidence="10" type="primary">ND1</name>
</gene>
<evidence type="ECO:0000313" key="10">
    <source>
        <dbReference type="EMBL" id="AQQ79852.1"/>
    </source>
</evidence>
<evidence type="ECO:0000256" key="8">
    <source>
        <dbReference type="RuleBase" id="RU000473"/>
    </source>
</evidence>
<dbReference type="PROSITE" id="PS00668">
    <property type="entry name" value="COMPLEX1_ND1_2"/>
    <property type="match status" value="1"/>
</dbReference>
<feature type="transmembrane region" description="Helical" evidence="9">
    <location>
        <begin position="7"/>
        <end position="25"/>
    </location>
</feature>
<dbReference type="AlphaFoldDB" id="A0A343B6L3"/>
<dbReference type="GO" id="GO:0009060">
    <property type="term" value="P:aerobic respiration"/>
    <property type="evidence" value="ECO:0007669"/>
    <property type="project" value="TreeGrafter"/>
</dbReference>
<comment type="similarity">
    <text evidence="2 7">Belongs to the complex I subunit 1 family.</text>
</comment>
<feature type="transmembrane region" description="Helical" evidence="9">
    <location>
        <begin position="175"/>
        <end position="195"/>
    </location>
</feature>
<dbReference type="EC" id="7.1.1.2" evidence="8"/>
<dbReference type="GO" id="GO:0005743">
    <property type="term" value="C:mitochondrial inner membrane"/>
    <property type="evidence" value="ECO:0007669"/>
    <property type="project" value="UniProtKB-SubCell"/>
</dbReference>
<keyword evidence="6 9" id="KW-0472">Membrane</keyword>
<accession>A0A343B6L3</accession>
<organism evidence="10">
    <name type="scientific">Pinctada imbricata</name>
    <name type="common">Atlantic pearl-oyster</name>
    <name type="synonym">Pinctada martensii</name>
    <dbReference type="NCBI Taxonomy" id="66713"/>
    <lineage>
        <taxon>Eukaryota</taxon>
        <taxon>Metazoa</taxon>
        <taxon>Spiralia</taxon>
        <taxon>Lophotrochozoa</taxon>
        <taxon>Mollusca</taxon>
        <taxon>Bivalvia</taxon>
        <taxon>Autobranchia</taxon>
        <taxon>Pteriomorphia</taxon>
        <taxon>Pterioida</taxon>
        <taxon>Pterioidea</taxon>
        <taxon>Pteriidae</taxon>
        <taxon>Pinctada</taxon>
    </lineage>
</organism>
<feature type="transmembrane region" description="Helical" evidence="9">
    <location>
        <begin position="224"/>
        <end position="247"/>
    </location>
</feature>
<dbReference type="GO" id="GO:0003954">
    <property type="term" value="F:NADH dehydrogenase activity"/>
    <property type="evidence" value="ECO:0007669"/>
    <property type="project" value="TreeGrafter"/>
</dbReference>
<dbReference type="Pfam" id="PF00146">
    <property type="entry name" value="NADHdh"/>
    <property type="match status" value="1"/>
</dbReference>
<feature type="transmembrane region" description="Helical" evidence="9">
    <location>
        <begin position="254"/>
        <end position="274"/>
    </location>
</feature>
<keyword evidence="4 7" id="KW-0812">Transmembrane</keyword>
<evidence type="ECO:0000256" key="2">
    <source>
        <dbReference type="ARBA" id="ARBA00010535"/>
    </source>
</evidence>